<dbReference type="AlphaFoldDB" id="A0A3N4U7V4"/>
<keyword evidence="2" id="KW-1185">Reference proteome</keyword>
<dbReference type="Proteomes" id="UP000272193">
    <property type="component" value="Unassembled WGS sequence"/>
</dbReference>
<dbReference type="RefSeq" id="WP_124224138.1">
    <property type="nucleotide sequence ID" value="NZ_RKQL01000007.1"/>
</dbReference>
<comment type="caution">
    <text evidence="1">The sequence shown here is derived from an EMBL/GenBank/DDBJ whole genome shotgun (WGS) entry which is preliminary data.</text>
</comment>
<proteinExistence type="predicted"/>
<organism evidence="1 2">
    <name type="scientific">Tibeticola sediminis</name>
    <dbReference type="NCBI Taxonomy" id="1917811"/>
    <lineage>
        <taxon>Bacteria</taxon>
        <taxon>Pseudomonadati</taxon>
        <taxon>Pseudomonadota</taxon>
        <taxon>Betaproteobacteria</taxon>
        <taxon>Burkholderiales</taxon>
        <taxon>Comamonadaceae</taxon>
        <taxon>Tibeticola</taxon>
    </lineage>
</organism>
<protein>
    <submittedName>
        <fullName evidence="1">Uncharacterized protein</fullName>
    </submittedName>
</protein>
<evidence type="ECO:0000313" key="1">
    <source>
        <dbReference type="EMBL" id="RPE63039.1"/>
    </source>
</evidence>
<reference evidence="1 2" key="1">
    <citation type="submission" date="2018-11" db="EMBL/GenBank/DDBJ databases">
        <title>Genomic Encyclopedia of Type Strains, Phase IV (KMG-IV): sequencing the most valuable type-strain genomes for metagenomic binning, comparative biology and taxonomic classification.</title>
        <authorList>
            <person name="Goeker M."/>
        </authorList>
    </citation>
    <scope>NUCLEOTIDE SEQUENCE [LARGE SCALE GENOMIC DNA]</scope>
    <source>
        <strain evidence="1 2">DSM 101684</strain>
    </source>
</reference>
<evidence type="ECO:0000313" key="2">
    <source>
        <dbReference type="Proteomes" id="UP000272193"/>
    </source>
</evidence>
<sequence length="69" mass="7624">MKVYFVSRYEGVILTRLQRGDVAVAFRTKRRGATVLPRSLHLRQVASTDLTSAPIARSVPESSTCGMTN</sequence>
<name>A0A3N4U7V4_9BURK</name>
<gene>
    <name evidence="1" type="ORF">EDC62_2504</name>
</gene>
<dbReference type="EMBL" id="RKQL01000007">
    <property type="protein sequence ID" value="RPE63039.1"/>
    <property type="molecule type" value="Genomic_DNA"/>
</dbReference>
<accession>A0A3N4U7V4</accession>